<organism evidence="2 3">
    <name type="scientific">Candidatus Methylobacter titanis</name>
    <dbReference type="NCBI Taxonomy" id="3053457"/>
    <lineage>
        <taxon>Bacteria</taxon>
        <taxon>Pseudomonadati</taxon>
        <taxon>Pseudomonadota</taxon>
        <taxon>Gammaproteobacteria</taxon>
        <taxon>Methylococcales</taxon>
        <taxon>Methylococcaceae</taxon>
        <taxon>Methylobacter</taxon>
    </lineage>
</organism>
<keyword evidence="2" id="KW-0449">Lipoprotein</keyword>
<name>A0AA43Q3W9_9GAMM</name>
<dbReference type="Proteomes" id="UP001160519">
    <property type="component" value="Unassembled WGS sequence"/>
</dbReference>
<gene>
    <name evidence="2" type="ORF">PSU93_03835</name>
</gene>
<protein>
    <submittedName>
        <fullName evidence="2">LPP20 family lipoprotein</fullName>
    </submittedName>
</protein>
<feature type="domain" description="Lipoprotein LPP20-like" evidence="1">
    <location>
        <begin position="90"/>
        <end position="172"/>
    </location>
</feature>
<evidence type="ECO:0000259" key="1">
    <source>
        <dbReference type="Pfam" id="PF02169"/>
    </source>
</evidence>
<evidence type="ECO:0000313" key="3">
    <source>
        <dbReference type="Proteomes" id="UP001160519"/>
    </source>
</evidence>
<dbReference type="Pfam" id="PF02169">
    <property type="entry name" value="LPP20"/>
    <property type="match status" value="1"/>
</dbReference>
<dbReference type="EMBL" id="JAQSDF010000006">
    <property type="protein sequence ID" value="MDI1230265.1"/>
    <property type="molecule type" value="Genomic_DNA"/>
</dbReference>
<dbReference type="InterPro" id="IPR024952">
    <property type="entry name" value="LPP20-like_dom"/>
</dbReference>
<proteinExistence type="predicted"/>
<evidence type="ECO:0000313" key="2">
    <source>
        <dbReference type="EMBL" id="MDI1230265.1"/>
    </source>
</evidence>
<sequence>MKIKYLKPAFAAPIVDRIAAYTPSLAIAAFVPDKRTAYTPSLVITGLVISLLMTACTTAKTPPAPSLAFLPNKTINATGYGTVEKSDKYSHSQIKLMAMRASKMDAYRSLAEQLNGIQLRGQTSIENMQVSHDSYQVYLNAYVRGARVKRTSVIGSDAYAGDDTFETVVELDLTPRFYECINGSSELMNQCLQQNPETSAPNAGHTVPTTVSSISSGCNAIDCYNYPSTKGFNRQ</sequence>
<dbReference type="AlphaFoldDB" id="A0AA43Q3W9"/>
<keyword evidence="3" id="KW-1185">Reference proteome</keyword>
<comment type="caution">
    <text evidence="2">The sequence shown here is derived from an EMBL/GenBank/DDBJ whole genome shotgun (WGS) entry which is preliminary data.</text>
</comment>
<reference evidence="2" key="1">
    <citation type="submission" date="2023-01" db="EMBL/GenBank/DDBJ databases">
        <title>Biogeochemical cycle of methane in antarctic sediments.</title>
        <authorList>
            <person name="Roldan D.M."/>
            <person name="Menes R.J."/>
        </authorList>
    </citation>
    <scope>NUCLEOTIDE SEQUENCE [LARGE SCALE GENOMIC DNA]</scope>
    <source>
        <strain evidence="2">K-2018 MAG008</strain>
    </source>
</reference>
<accession>A0AA43Q3W9</accession>